<sequence length="410" mass="47763">MSNLVHFEYAPPKSWEQFEELCADLFMEIWNDPNAVRYGRGGQKQYGVDILISNGSITPIGLQCKKKSRWPVKKLTFQEVLDEVDKADRFTPILKEYYILTTAESDAVLLAEVLKLNDERTKSGKFKVTVFSWAEIVSRLSICNKTIKKHYNIGSDENYFSPLISTWYIKNDKIELNGDNWTQEVKKCCLDFYDYPNGHLVIRQRETDVLLKKLKLSVNPKNLKEANALICLREKIKRNTLKEKEASLCVERIIKSKTIMNSIVSSYSDTPDNYYFDKVLTSVIEKFFSINNESYFPKISLIPPEINTWANSEDQAFRSLIMKNKFDKNTLTLPPNLLVEIFNTEREFSLKYAGNQMAKVVDELPRDLKAKYIIPRILYIIFSIMELSGKDINDLERIGFLNLNCWKYDY</sequence>
<evidence type="ECO:0008006" key="3">
    <source>
        <dbReference type="Google" id="ProtNLM"/>
    </source>
</evidence>
<reference evidence="1 2" key="1">
    <citation type="submission" date="2013-02" db="EMBL/GenBank/DDBJ databases">
        <title>The Genome Sequence of Acinetobacter sp. NIPH 809.</title>
        <authorList>
            <consortium name="The Broad Institute Genome Sequencing Platform"/>
            <consortium name="The Broad Institute Genome Sequencing Center for Infectious Disease"/>
            <person name="Cerqueira G."/>
            <person name="Feldgarden M."/>
            <person name="Courvalin P."/>
            <person name="Perichon B."/>
            <person name="Grillot-Courvalin C."/>
            <person name="Clermont D."/>
            <person name="Rocha E."/>
            <person name="Yoon E.-J."/>
            <person name="Nemec A."/>
            <person name="Walker B."/>
            <person name="Young S.K."/>
            <person name="Zeng Q."/>
            <person name="Gargeya S."/>
            <person name="Fitzgerald M."/>
            <person name="Haas B."/>
            <person name="Abouelleil A."/>
            <person name="Alvarado L."/>
            <person name="Arachchi H.M."/>
            <person name="Berlin A.M."/>
            <person name="Chapman S.B."/>
            <person name="Dewar J."/>
            <person name="Goldberg J."/>
            <person name="Griggs A."/>
            <person name="Gujja S."/>
            <person name="Hansen M."/>
            <person name="Howarth C."/>
            <person name="Imamovic A."/>
            <person name="Larimer J."/>
            <person name="McCowan C."/>
            <person name="Murphy C."/>
            <person name="Neiman D."/>
            <person name="Pearson M."/>
            <person name="Priest M."/>
            <person name="Roberts A."/>
            <person name="Saif S."/>
            <person name="Shea T."/>
            <person name="Sisk P."/>
            <person name="Sykes S."/>
            <person name="Wortman J."/>
            <person name="Nusbaum C."/>
            <person name="Birren B."/>
        </authorList>
    </citation>
    <scope>NUCLEOTIDE SEQUENCE [LARGE SCALE GENOMIC DNA]</scope>
    <source>
        <strain evidence="1 2">NIPH 809</strain>
    </source>
</reference>
<name>A0ABP2TP73_9GAMM</name>
<organism evidence="1 2">
    <name type="scientific">Acinetobacter proteolyticus</name>
    <dbReference type="NCBI Taxonomy" id="1776741"/>
    <lineage>
        <taxon>Bacteria</taxon>
        <taxon>Pseudomonadati</taxon>
        <taxon>Pseudomonadota</taxon>
        <taxon>Gammaproteobacteria</taxon>
        <taxon>Moraxellales</taxon>
        <taxon>Moraxellaceae</taxon>
        <taxon>Acinetobacter</taxon>
    </lineage>
</organism>
<comment type="caution">
    <text evidence="1">The sequence shown here is derived from an EMBL/GenBank/DDBJ whole genome shotgun (WGS) entry which is preliminary data.</text>
</comment>
<keyword evidence="2" id="KW-1185">Reference proteome</keyword>
<protein>
    <recommendedName>
        <fullName evidence="3">Restriction endonuclease type IV Mrr domain-containing protein</fullName>
    </recommendedName>
</protein>
<dbReference type="RefSeq" id="WP_004653606.1">
    <property type="nucleotide sequence ID" value="NZ_KB849179.1"/>
</dbReference>
<dbReference type="Proteomes" id="UP000013034">
    <property type="component" value="Unassembled WGS sequence"/>
</dbReference>
<gene>
    <name evidence="1" type="ORF">F993_01477</name>
</gene>
<evidence type="ECO:0000313" key="2">
    <source>
        <dbReference type="Proteomes" id="UP000013034"/>
    </source>
</evidence>
<accession>A0ABP2TP73</accession>
<evidence type="ECO:0000313" key="1">
    <source>
        <dbReference type="EMBL" id="ENU24161.1"/>
    </source>
</evidence>
<dbReference type="EMBL" id="APOI01000014">
    <property type="protein sequence ID" value="ENU24161.1"/>
    <property type="molecule type" value="Genomic_DNA"/>
</dbReference>
<proteinExistence type="predicted"/>